<evidence type="ECO:0000256" key="2">
    <source>
        <dbReference type="ARBA" id="ARBA00022723"/>
    </source>
</evidence>
<dbReference type="InterPro" id="IPR007837">
    <property type="entry name" value="DinB"/>
</dbReference>
<dbReference type="InterPro" id="IPR034660">
    <property type="entry name" value="DinB/YfiT-like"/>
</dbReference>
<dbReference type="PANTHER" id="PTHR37302:SF3">
    <property type="entry name" value="DAMAGE-INDUCIBLE PROTEIN DINB"/>
    <property type="match status" value="1"/>
</dbReference>
<dbReference type="PANTHER" id="PTHR37302">
    <property type="entry name" value="SLR1116 PROTEIN"/>
    <property type="match status" value="1"/>
</dbReference>
<evidence type="ECO:0000313" key="4">
    <source>
        <dbReference type="Proteomes" id="UP001549098"/>
    </source>
</evidence>
<dbReference type="Proteomes" id="UP001549098">
    <property type="component" value="Unassembled WGS sequence"/>
</dbReference>
<dbReference type="Gene3D" id="1.20.120.450">
    <property type="entry name" value="dinb family like domain"/>
    <property type="match status" value="1"/>
</dbReference>
<keyword evidence="4" id="KW-1185">Reference proteome</keyword>
<protein>
    <submittedName>
        <fullName evidence="3">Damage-inducible protein DinB</fullName>
    </submittedName>
</protein>
<organism evidence="3 4">
    <name type="scientific">Paenibacillus favisporus</name>
    <dbReference type="NCBI Taxonomy" id="221028"/>
    <lineage>
        <taxon>Bacteria</taxon>
        <taxon>Bacillati</taxon>
        <taxon>Bacillota</taxon>
        <taxon>Bacilli</taxon>
        <taxon>Bacillales</taxon>
        <taxon>Paenibacillaceae</taxon>
        <taxon>Paenibacillus</taxon>
    </lineage>
</organism>
<sequence>MMKSLFLYNWQVRDEWFDVCAQLSHEELLKERTGGVGSILKTLFHIADVEYSWMLAAEGKEAAEPKFEDFATLSKVRALSDSYVTELRPLILSRSPERDGEIVKAAWHAEPLRYGEVAKHVIAHEIHHMGQLSVWAKELHVPRVSANFIGRGLGEQ</sequence>
<evidence type="ECO:0000313" key="3">
    <source>
        <dbReference type="EMBL" id="MET3546276.1"/>
    </source>
</evidence>
<keyword evidence="2" id="KW-0479">Metal-binding</keyword>
<dbReference type="EMBL" id="JBEPLV010000003">
    <property type="protein sequence ID" value="MET3546276.1"/>
    <property type="molecule type" value="Genomic_DNA"/>
</dbReference>
<accession>A0ABV2F3G9</accession>
<proteinExistence type="inferred from homology"/>
<gene>
    <name evidence="3" type="ORF">ABID47_002892</name>
</gene>
<dbReference type="SUPFAM" id="SSF109854">
    <property type="entry name" value="DinB/YfiT-like putative metalloenzymes"/>
    <property type="match status" value="1"/>
</dbReference>
<comment type="caution">
    <text evidence="3">The sequence shown here is derived from an EMBL/GenBank/DDBJ whole genome shotgun (WGS) entry which is preliminary data.</text>
</comment>
<comment type="similarity">
    <text evidence="1">Belongs to the DinB family.</text>
</comment>
<name>A0ABV2F3G9_9BACL</name>
<evidence type="ECO:0000256" key="1">
    <source>
        <dbReference type="ARBA" id="ARBA00008635"/>
    </source>
</evidence>
<dbReference type="Pfam" id="PF05163">
    <property type="entry name" value="DinB"/>
    <property type="match status" value="1"/>
</dbReference>
<reference evidence="3 4" key="1">
    <citation type="submission" date="2024-06" db="EMBL/GenBank/DDBJ databases">
        <title>Genomic Encyclopedia of Type Strains, Phase IV (KMG-IV): sequencing the most valuable type-strain genomes for metagenomic binning, comparative biology and taxonomic classification.</title>
        <authorList>
            <person name="Goeker M."/>
        </authorList>
    </citation>
    <scope>NUCLEOTIDE SEQUENCE [LARGE SCALE GENOMIC DNA]</scope>
    <source>
        <strain evidence="3 4">DSM 17253</strain>
    </source>
</reference>